<accession>A0A1Z3CGZ0</accession>
<protein>
    <submittedName>
        <fullName evidence="2">Uncharacterized protein</fullName>
    </submittedName>
</protein>
<keyword evidence="1" id="KW-0472">Membrane</keyword>
<reference evidence="2 3" key="1">
    <citation type="submission" date="2017-06" db="EMBL/GenBank/DDBJ databases">
        <title>Draft genome sequence of Fusobacterium nucleatum subsp. polymorphum KCOM 1260 (=ChDC F218).</title>
        <authorList>
            <person name="Kook J.-K."/>
            <person name="Park S.-N."/>
            <person name="Lim Y.K."/>
            <person name="Roh H."/>
        </authorList>
    </citation>
    <scope>NUCLEOTIDE SEQUENCE [LARGE SCALE GENOMIC DNA]</scope>
    <source>
        <strain evidence="3">KCOM 1260 (ChDC F218)</strain>
    </source>
</reference>
<gene>
    <name evidence="2" type="ORF">CBG50_05880</name>
</gene>
<keyword evidence="1" id="KW-1133">Transmembrane helix</keyword>
<dbReference type="Proteomes" id="UP000196759">
    <property type="component" value="Chromosome"/>
</dbReference>
<dbReference type="EMBL" id="CP021934">
    <property type="protein sequence ID" value="ASC02879.1"/>
    <property type="molecule type" value="Genomic_DNA"/>
</dbReference>
<evidence type="ECO:0000256" key="1">
    <source>
        <dbReference type="SAM" id="Phobius"/>
    </source>
</evidence>
<dbReference type="RefSeq" id="WP_088337200.1">
    <property type="nucleotide sequence ID" value="NZ_CP021934.1"/>
</dbReference>
<evidence type="ECO:0000313" key="3">
    <source>
        <dbReference type="Proteomes" id="UP000196759"/>
    </source>
</evidence>
<dbReference type="AlphaFoldDB" id="A0A1Z3CGZ0"/>
<name>A0A1Z3CGZ0_FUSNP</name>
<feature type="transmembrane region" description="Helical" evidence="1">
    <location>
        <begin position="43"/>
        <end position="74"/>
    </location>
</feature>
<organism evidence="2 3">
    <name type="scientific">Fusobacterium nucleatum subsp. polymorphum</name>
    <name type="common">Fusobacterium polymorphum</name>
    <dbReference type="NCBI Taxonomy" id="76857"/>
    <lineage>
        <taxon>Bacteria</taxon>
        <taxon>Fusobacteriati</taxon>
        <taxon>Fusobacteriota</taxon>
        <taxon>Fusobacteriia</taxon>
        <taxon>Fusobacteriales</taxon>
        <taxon>Fusobacteriaceae</taxon>
        <taxon>Fusobacterium</taxon>
    </lineage>
</organism>
<evidence type="ECO:0000313" key="2">
    <source>
        <dbReference type="EMBL" id="ASC02879.1"/>
    </source>
</evidence>
<sequence>MLKRDNIANLLNQQILLEELEKKEGKKVEEENNKSKILIFIEFIGLILEFIFCFFQLIFYIILLVIIIGIFYAIF</sequence>
<keyword evidence="3" id="KW-1185">Reference proteome</keyword>
<proteinExistence type="predicted"/>
<keyword evidence="1" id="KW-0812">Transmembrane</keyword>